<gene>
    <name evidence="2" type="ORF">Q6237_23085</name>
</gene>
<reference evidence="2" key="1">
    <citation type="submission" date="2023-07" db="EMBL/GenBank/DDBJ databases">
        <title>In vitro acaricidal activity of Serratia ureilytica strains isolated from Mimosa pudica nodules againts the dust mite Tyrophagus putrescentiae.</title>
        <authorList>
            <person name="Wong-Villareal A."/>
            <person name="Cerqueda-Garcia D."/>
        </authorList>
    </citation>
    <scope>NUCLEOTIDE SEQUENCE</scope>
    <source>
        <strain evidence="2">UTS2</strain>
    </source>
</reference>
<evidence type="ECO:0008006" key="4">
    <source>
        <dbReference type="Google" id="ProtNLM"/>
    </source>
</evidence>
<dbReference type="EMBL" id="JAVCZN010000014">
    <property type="protein sequence ID" value="MDQ1863871.1"/>
    <property type="molecule type" value="Genomic_DNA"/>
</dbReference>
<keyword evidence="1" id="KW-0732">Signal</keyword>
<name>A0ABU0VR17_9GAMM</name>
<comment type="caution">
    <text evidence="2">The sequence shown here is derived from an EMBL/GenBank/DDBJ whole genome shotgun (WGS) entry which is preliminary data.</text>
</comment>
<keyword evidence="3" id="KW-1185">Reference proteome</keyword>
<accession>A0ABU0VR17</accession>
<evidence type="ECO:0000256" key="1">
    <source>
        <dbReference type="SAM" id="SignalP"/>
    </source>
</evidence>
<feature type="signal peptide" evidence="1">
    <location>
        <begin position="1"/>
        <end position="20"/>
    </location>
</feature>
<dbReference type="Proteomes" id="UP001177872">
    <property type="component" value="Unassembled WGS sequence"/>
</dbReference>
<protein>
    <recommendedName>
        <fullName evidence="4">Lipoprotein</fullName>
    </recommendedName>
</protein>
<evidence type="ECO:0000313" key="3">
    <source>
        <dbReference type="Proteomes" id="UP001177872"/>
    </source>
</evidence>
<dbReference type="RefSeq" id="WP_262943300.1">
    <property type="nucleotide sequence ID" value="NZ_JAIQCT010000047.1"/>
</dbReference>
<organism evidence="2 3">
    <name type="scientific">Serratia ureilytica</name>
    <dbReference type="NCBI Taxonomy" id="300181"/>
    <lineage>
        <taxon>Bacteria</taxon>
        <taxon>Pseudomonadati</taxon>
        <taxon>Pseudomonadota</taxon>
        <taxon>Gammaproteobacteria</taxon>
        <taxon>Enterobacterales</taxon>
        <taxon>Yersiniaceae</taxon>
        <taxon>Serratia</taxon>
    </lineage>
</organism>
<evidence type="ECO:0000313" key="2">
    <source>
        <dbReference type="EMBL" id="MDQ1863871.1"/>
    </source>
</evidence>
<sequence>MRFVNGVLAASAVVVLVGCAAPPPVTVVKTVEVKVPVAVSCVTTLPVKPAFKTEEQLKRESDYQVVNDLLADRLTRQGYELELEAVLSGCQSPGQ</sequence>
<dbReference type="PROSITE" id="PS51257">
    <property type="entry name" value="PROKAR_LIPOPROTEIN"/>
    <property type="match status" value="1"/>
</dbReference>
<proteinExistence type="predicted"/>
<feature type="chain" id="PRO_5046470906" description="Lipoprotein" evidence="1">
    <location>
        <begin position="21"/>
        <end position="95"/>
    </location>
</feature>